<evidence type="ECO:0000313" key="8">
    <source>
        <dbReference type="Proteomes" id="UP000237347"/>
    </source>
</evidence>
<comment type="caution">
    <text evidence="7">The sequence shown here is derived from an EMBL/GenBank/DDBJ whole genome shotgun (WGS) entry which is preliminary data.</text>
</comment>
<evidence type="ECO:0000256" key="3">
    <source>
        <dbReference type="ARBA" id="ARBA00022737"/>
    </source>
</evidence>
<evidence type="ECO:0000256" key="2">
    <source>
        <dbReference type="ARBA" id="ARBA00022491"/>
    </source>
</evidence>
<dbReference type="Proteomes" id="UP000237347">
    <property type="component" value="Unassembled WGS sequence"/>
</dbReference>
<dbReference type="GO" id="GO:0000785">
    <property type="term" value="C:chromatin"/>
    <property type="evidence" value="ECO:0007669"/>
    <property type="project" value="TreeGrafter"/>
</dbReference>
<feature type="region of interest" description="Disordered" evidence="6">
    <location>
        <begin position="1"/>
        <end position="35"/>
    </location>
</feature>
<dbReference type="GO" id="GO:0000122">
    <property type="term" value="P:negative regulation of transcription by RNA polymerase II"/>
    <property type="evidence" value="ECO:0007669"/>
    <property type="project" value="TreeGrafter"/>
</dbReference>
<dbReference type="InterPro" id="IPR003822">
    <property type="entry name" value="PAH"/>
</dbReference>
<keyword evidence="4 5" id="KW-0539">Nucleus</keyword>
<evidence type="ECO:0000256" key="4">
    <source>
        <dbReference type="ARBA" id="ARBA00023242"/>
    </source>
</evidence>
<dbReference type="Gene3D" id="1.20.1160.11">
    <property type="entry name" value="Paired amphipathic helix"/>
    <property type="match status" value="2"/>
</dbReference>
<evidence type="ECO:0000256" key="5">
    <source>
        <dbReference type="PROSITE-ProRule" id="PRU00810"/>
    </source>
</evidence>
<dbReference type="SUPFAM" id="SSF47762">
    <property type="entry name" value="PAH2 domain"/>
    <property type="match status" value="2"/>
</dbReference>
<accession>A0AAW0ICQ5</accession>
<dbReference type="EMBL" id="PKMF04001612">
    <property type="protein sequence ID" value="KAK7811990.1"/>
    <property type="molecule type" value="Genomic_DNA"/>
</dbReference>
<dbReference type="InterPro" id="IPR036600">
    <property type="entry name" value="PAH_sf"/>
</dbReference>
<keyword evidence="8" id="KW-1185">Reference proteome</keyword>
<proteinExistence type="predicted"/>
<dbReference type="PANTHER" id="PTHR12346">
    <property type="entry name" value="SIN3B-RELATED"/>
    <property type="match status" value="1"/>
</dbReference>
<gene>
    <name evidence="7" type="primary">SNL1_6</name>
    <name evidence="7" type="ORF">CFP56_008974</name>
</gene>
<dbReference type="PROSITE" id="PS51477">
    <property type="entry name" value="PAH"/>
    <property type="match status" value="2"/>
</dbReference>
<name>A0AAW0ICQ5_QUESU</name>
<dbReference type="GO" id="GO:0000118">
    <property type="term" value="C:histone deacetylase complex"/>
    <property type="evidence" value="ECO:0007669"/>
    <property type="project" value="TreeGrafter"/>
</dbReference>
<keyword evidence="2" id="KW-0678">Repressor</keyword>
<protein>
    <submittedName>
        <fullName evidence="7">Paired amphipathic helix protein sin3-like 1</fullName>
    </submittedName>
</protein>
<evidence type="ECO:0000256" key="6">
    <source>
        <dbReference type="SAM" id="MobiDB-lite"/>
    </source>
</evidence>
<organism evidence="7 8">
    <name type="scientific">Quercus suber</name>
    <name type="common">Cork oak</name>
    <dbReference type="NCBI Taxonomy" id="58331"/>
    <lineage>
        <taxon>Eukaryota</taxon>
        <taxon>Viridiplantae</taxon>
        <taxon>Streptophyta</taxon>
        <taxon>Embryophyta</taxon>
        <taxon>Tracheophyta</taxon>
        <taxon>Spermatophyta</taxon>
        <taxon>Magnoliopsida</taxon>
        <taxon>eudicotyledons</taxon>
        <taxon>Gunneridae</taxon>
        <taxon>Pentapetalae</taxon>
        <taxon>rosids</taxon>
        <taxon>fabids</taxon>
        <taxon>Fagales</taxon>
        <taxon>Fagaceae</taxon>
        <taxon>Quercus</taxon>
    </lineage>
</organism>
<comment type="subcellular location">
    <subcellularLocation>
        <location evidence="1 5">Nucleus</location>
    </subcellularLocation>
</comment>
<dbReference type="GO" id="GO:0003714">
    <property type="term" value="F:transcription corepressor activity"/>
    <property type="evidence" value="ECO:0007669"/>
    <property type="project" value="InterPro"/>
</dbReference>
<sequence>MKRLRDDGSSSQSGFFSEDLCSGGGEDSDLGRTGQEQTENDALIYLKEVKETLQDQRENMTYFRAQRSDVSGAIAKVKELFKGHDKLISGFNIFLPKGSELALEHDEAAPQTKKIDFAEALNVVTKIKKRFQNDEHVYIAFLKILNEFRKGHKDINKVYNEISILLKGHADLINEFTRFLFPKAEPVSAKNVETLSSKR</sequence>
<dbReference type="Pfam" id="PF02671">
    <property type="entry name" value="PAH"/>
    <property type="match status" value="2"/>
</dbReference>
<dbReference type="PANTHER" id="PTHR12346:SF8">
    <property type="entry name" value="PAIRED AMPHIPATHIC HELIX PROTEIN SIN3-LIKE 2"/>
    <property type="match status" value="1"/>
</dbReference>
<reference evidence="7 8" key="1">
    <citation type="journal article" date="2018" name="Sci. Data">
        <title>The draft genome sequence of cork oak.</title>
        <authorList>
            <person name="Ramos A.M."/>
            <person name="Usie A."/>
            <person name="Barbosa P."/>
            <person name="Barros P.M."/>
            <person name="Capote T."/>
            <person name="Chaves I."/>
            <person name="Simoes F."/>
            <person name="Abreu I."/>
            <person name="Carrasquinho I."/>
            <person name="Faro C."/>
            <person name="Guimaraes J.B."/>
            <person name="Mendonca D."/>
            <person name="Nobrega F."/>
            <person name="Rodrigues L."/>
            <person name="Saibo N.J.M."/>
            <person name="Varela M.C."/>
            <person name="Egas C."/>
            <person name="Matos J."/>
            <person name="Miguel C.M."/>
            <person name="Oliveira M.M."/>
            <person name="Ricardo C.P."/>
            <person name="Goncalves S."/>
        </authorList>
    </citation>
    <scope>NUCLEOTIDE SEQUENCE [LARGE SCALE GENOMIC DNA]</scope>
    <source>
        <strain evidence="8">cv. HL8</strain>
    </source>
</reference>
<keyword evidence="3" id="KW-0677">Repeat</keyword>
<evidence type="ECO:0000256" key="1">
    <source>
        <dbReference type="ARBA" id="ARBA00004123"/>
    </source>
</evidence>
<dbReference type="AlphaFoldDB" id="A0AAW0ICQ5"/>
<evidence type="ECO:0000313" key="7">
    <source>
        <dbReference type="EMBL" id="KAK7811990.1"/>
    </source>
</evidence>
<dbReference type="InterPro" id="IPR039774">
    <property type="entry name" value="Sin3-like"/>
</dbReference>
<dbReference type="FunFam" id="1.20.1160.11:FF:000003">
    <property type="entry name" value="Paired amphipathic helix SIN3-like protein"/>
    <property type="match status" value="1"/>
</dbReference>